<proteinExistence type="predicted"/>
<organism evidence="2 3">
    <name type="scientific">Lithospermum erythrorhizon</name>
    <name type="common">Purple gromwell</name>
    <name type="synonym">Lithospermum officinale var. erythrorhizon</name>
    <dbReference type="NCBI Taxonomy" id="34254"/>
    <lineage>
        <taxon>Eukaryota</taxon>
        <taxon>Viridiplantae</taxon>
        <taxon>Streptophyta</taxon>
        <taxon>Embryophyta</taxon>
        <taxon>Tracheophyta</taxon>
        <taxon>Spermatophyta</taxon>
        <taxon>Magnoliopsida</taxon>
        <taxon>eudicotyledons</taxon>
        <taxon>Gunneridae</taxon>
        <taxon>Pentapetalae</taxon>
        <taxon>asterids</taxon>
        <taxon>lamiids</taxon>
        <taxon>Boraginales</taxon>
        <taxon>Boraginaceae</taxon>
        <taxon>Boraginoideae</taxon>
        <taxon>Lithospermeae</taxon>
        <taxon>Lithospermum</taxon>
    </lineage>
</organism>
<accession>A0AAV3RX56</accession>
<sequence length="247" mass="28714">MESRSCSQVANLIVRPTLIEKIRDAQVVDEFFQNIKEKISMAQEFDLCYDEDGTIRMQNRLFVPNDKQLKREIIEEAHSTIFIAHPSTTKMYNDMKHVYWWRNMKNDIAKFVSKCLVCQQVTEEHKSPRGKLLPLPIPERKWVDIIMNFVVGLPRIPRGNDSIWVILDRLTIPTEQDSYLSSAMAKIYMKEIVRLHEVLGSILLDRDPRFVSHFWKSLHKTLGTKLAFSTTCHPQTYGHAKGLCLGP</sequence>
<dbReference type="PANTHER" id="PTHR35046">
    <property type="entry name" value="ZINC KNUCKLE (CCHC-TYPE) FAMILY PROTEIN"/>
    <property type="match status" value="1"/>
</dbReference>
<dbReference type="InterPro" id="IPR012337">
    <property type="entry name" value="RNaseH-like_sf"/>
</dbReference>
<dbReference type="EMBL" id="BAABME010012981">
    <property type="protein sequence ID" value="GAA0185708.1"/>
    <property type="molecule type" value="Genomic_DNA"/>
</dbReference>
<dbReference type="PANTHER" id="PTHR35046:SF9">
    <property type="entry name" value="RNA-DIRECTED DNA POLYMERASE"/>
    <property type="match status" value="1"/>
</dbReference>
<dbReference type="Pfam" id="PF17921">
    <property type="entry name" value="Integrase_H2C2"/>
    <property type="match status" value="1"/>
</dbReference>
<evidence type="ECO:0000259" key="1">
    <source>
        <dbReference type="Pfam" id="PF17921"/>
    </source>
</evidence>
<dbReference type="Proteomes" id="UP001454036">
    <property type="component" value="Unassembled WGS sequence"/>
</dbReference>
<dbReference type="InterPro" id="IPR036397">
    <property type="entry name" value="RNaseH_sf"/>
</dbReference>
<feature type="domain" description="Integrase zinc-binding" evidence="1">
    <location>
        <begin position="66"/>
        <end position="121"/>
    </location>
</feature>
<name>A0AAV3RX56_LITER</name>
<dbReference type="SUPFAM" id="SSF53098">
    <property type="entry name" value="Ribonuclease H-like"/>
    <property type="match status" value="1"/>
</dbReference>
<protein>
    <recommendedName>
        <fullName evidence="1">Integrase zinc-binding domain-containing protein</fullName>
    </recommendedName>
</protein>
<dbReference type="GO" id="GO:0003676">
    <property type="term" value="F:nucleic acid binding"/>
    <property type="evidence" value="ECO:0007669"/>
    <property type="project" value="InterPro"/>
</dbReference>
<reference evidence="2 3" key="1">
    <citation type="submission" date="2024-01" db="EMBL/GenBank/DDBJ databases">
        <title>The complete chloroplast genome sequence of Lithospermum erythrorhizon: insights into the phylogenetic relationship among Boraginaceae species and the maternal lineages of purple gromwells.</title>
        <authorList>
            <person name="Okada T."/>
            <person name="Watanabe K."/>
        </authorList>
    </citation>
    <scope>NUCLEOTIDE SEQUENCE [LARGE SCALE GENOMIC DNA]</scope>
</reference>
<evidence type="ECO:0000313" key="2">
    <source>
        <dbReference type="EMBL" id="GAA0185708.1"/>
    </source>
</evidence>
<keyword evidence="3" id="KW-1185">Reference proteome</keyword>
<gene>
    <name evidence="2" type="ORF">LIER_32996</name>
</gene>
<dbReference type="Gene3D" id="3.30.420.10">
    <property type="entry name" value="Ribonuclease H-like superfamily/Ribonuclease H"/>
    <property type="match status" value="1"/>
</dbReference>
<dbReference type="AlphaFoldDB" id="A0AAV3RX56"/>
<dbReference type="Gene3D" id="1.10.340.70">
    <property type="match status" value="1"/>
</dbReference>
<evidence type="ECO:0000313" key="3">
    <source>
        <dbReference type="Proteomes" id="UP001454036"/>
    </source>
</evidence>
<dbReference type="InterPro" id="IPR041588">
    <property type="entry name" value="Integrase_H2C2"/>
</dbReference>
<comment type="caution">
    <text evidence="2">The sequence shown here is derived from an EMBL/GenBank/DDBJ whole genome shotgun (WGS) entry which is preliminary data.</text>
</comment>